<dbReference type="PANTHER" id="PTHR43280:SF10">
    <property type="entry name" value="REGULATORY PROTEIN POCR"/>
    <property type="match status" value="1"/>
</dbReference>
<dbReference type="InterPro" id="IPR018060">
    <property type="entry name" value="HTH_AraC"/>
</dbReference>
<dbReference type="Proteomes" id="UP000051576">
    <property type="component" value="Unassembled WGS sequence"/>
</dbReference>
<dbReference type="InterPro" id="IPR009057">
    <property type="entry name" value="Homeodomain-like_sf"/>
</dbReference>
<dbReference type="AlphaFoldDB" id="A0A0R2CJ43"/>
<dbReference type="GO" id="GO:0043565">
    <property type="term" value="F:sequence-specific DNA binding"/>
    <property type="evidence" value="ECO:0007669"/>
    <property type="project" value="InterPro"/>
</dbReference>
<sequence length="303" mass="35116">MTIFFVIEFRIAEYLILVVPHLNTTNIPLDFHGLLDFGIKISESCSLLYQLLYKLPAPKWKYEFQTNNSPTRMEFLGKAKIEKLYSNEQKIFSAMSHLDEAEFTRALHLPTYTGYIGSAFEEKDYERGMQDSLIHFMSILFYEGMKSNKLAVDLVLKVQNDLLGRIEFRTSLKPFIQTMQELATECFIALKKIKNMTSLSIVEQCALYIKNCIYRKVTLQSISNYLGYSPSTISHKFKREYNMSIKSYINSQKIEAAKHMLATNALSPSEIANSLHFSNQSYFNYVFKNLVGISPTEYRNQIH</sequence>
<keyword evidence="6" id="KW-1185">Reference proteome</keyword>
<dbReference type="eggNOG" id="COG2207">
    <property type="taxonomic scope" value="Bacteria"/>
</dbReference>
<dbReference type="Gene3D" id="1.10.10.60">
    <property type="entry name" value="Homeodomain-like"/>
    <property type="match status" value="2"/>
</dbReference>
<keyword evidence="3" id="KW-0804">Transcription</keyword>
<reference evidence="5 6" key="1">
    <citation type="journal article" date="2015" name="Genome Announc.">
        <title>Expanding the biotechnology potential of lactobacilli through comparative genomics of 213 strains and associated genera.</title>
        <authorList>
            <person name="Sun Z."/>
            <person name="Harris H.M."/>
            <person name="McCann A."/>
            <person name="Guo C."/>
            <person name="Argimon S."/>
            <person name="Zhang W."/>
            <person name="Yang X."/>
            <person name="Jeffery I.B."/>
            <person name="Cooney J.C."/>
            <person name="Kagawa T.F."/>
            <person name="Liu W."/>
            <person name="Song Y."/>
            <person name="Salvetti E."/>
            <person name="Wrobel A."/>
            <person name="Rasinkangas P."/>
            <person name="Parkhill J."/>
            <person name="Rea M.C."/>
            <person name="O'Sullivan O."/>
            <person name="Ritari J."/>
            <person name="Douillard F.P."/>
            <person name="Paul Ross R."/>
            <person name="Yang R."/>
            <person name="Briner A.E."/>
            <person name="Felis G.E."/>
            <person name="de Vos W.M."/>
            <person name="Barrangou R."/>
            <person name="Klaenhammer T.R."/>
            <person name="Caufield P.W."/>
            <person name="Cui Y."/>
            <person name="Zhang H."/>
            <person name="O'Toole P.W."/>
        </authorList>
    </citation>
    <scope>NUCLEOTIDE SEQUENCE [LARGE SCALE GENOMIC DNA]</scope>
    <source>
        <strain evidence="5 6">DSM 20605</strain>
    </source>
</reference>
<dbReference type="STRING" id="1133569.FD21_GL001149"/>
<dbReference type="PATRIC" id="fig|1133569.4.peg.1278"/>
<evidence type="ECO:0000256" key="1">
    <source>
        <dbReference type="ARBA" id="ARBA00023015"/>
    </source>
</evidence>
<dbReference type="SUPFAM" id="SSF46689">
    <property type="entry name" value="Homeodomain-like"/>
    <property type="match status" value="2"/>
</dbReference>
<evidence type="ECO:0000256" key="2">
    <source>
        <dbReference type="ARBA" id="ARBA00023125"/>
    </source>
</evidence>
<dbReference type="SMART" id="SM00342">
    <property type="entry name" value="HTH_ARAC"/>
    <property type="match status" value="1"/>
</dbReference>
<gene>
    <name evidence="5" type="ORF">FD21_GL001149</name>
</gene>
<keyword evidence="2" id="KW-0238">DNA-binding</keyword>
<accession>A0A0R2CJ43</accession>
<feature type="domain" description="HTH araC/xylS-type" evidence="4">
    <location>
        <begin position="203"/>
        <end position="301"/>
    </location>
</feature>
<keyword evidence="1" id="KW-0805">Transcription regulation</keyword>
<comment type="caution">
    <text evidence="5">The sequence shown here is derived from an EMBL/GenBank/DDBJ whole genome shotgun (WGS) entry which is preliminary data.</text>
</comment>
<dbReference type="PROSITE" id="PS01124">
    <property type="entry name" value="HTH_ARAC_FAMILY_2"/>
    <property type="match status" value="1"/>
</dbReference>
<protein>
    <submittedName>
        <fullName evidence="5">Transcriptional regulator</fullName>
    </submittedName>
</protein>
<dbReference type="PANTHER" id="PTHR43280">
    <property type="entry name" value="ARAC-FAMILY TRANSCRIPTIONAL REGULATOR"/>
    <property type="match status" value="1"/>
</dbReference>
<dbReference type="EMBL" id="AYYX01000030">
    <property type="protein sequence ID" value="KRM88553.1"/>
    <property type="molecule type" value="Genomic_DNA"/>
</dbReference>
<evidence type="ECO:0000313" key="6">
    <source>
        <dbReference type="Proteomes" id="UP000051576"/>
    </source>
</evidence>
<organism evidence="5 6">
    <name type="scientific">Liquorilactobacillus vini DSM 20605</name>
    <dbReference type="NCBI Taxonomy" id="1133569"/>
    <lineage>
        <taxon>Bacteria</taxon>
        <taxon>Bacillati</taxon>
        <taxon>Bacillota</taxon>
        <taxon>Bacilli</taxon>
        <taxon>Lactobacillales</taxon>
        <taxon>Lactobacillaceae</taxon>
        <taxon>Liquorilactobacillus</taxon>
    </lineage>
</organism>
<name>A0A0R2CJ43_9LACO</name>
<dbReference type="GO" id="GO:0003700">
    <property type="term" value="F:DNA-binding transcription factor activity"/>
    <property type="evidence" value="ECO:0007669"/>
    <property type="project" value="InterPro"/>
</dbReference>
<evidence type="ECO:0000313" key="5">
    <source>
        <dbReference type="EMBL" id="KRM88553.1"/>
    </source>
</evidence>
<evidence type="ECO:0000256" key="3">
    <source>
        <dbReference type="ARBA" id="ARBA00023163"/>
    </source>
</evidence>
<evidence type="ECO:0000259" key="4">
    <source>
        <dbReference type="PROSITE" id="PS01124"/>
    </source>
</evidence>
<dbReference type="Pfam" id="PF12833">
    <property type="entry name" value="HTH_18"/>
    <property type="match status" value="1"/>
</dbReference>
<proteinExistence type="predicted"/>